<accession>A0A0A9F3J0</accession>
<protein>
    <submittedName>
        <fullName evidence="1">Uncharacterized protein</fullName>
    </submittedName>
</protein>
<sequence>MNIFVTKRTPRQWPHQTATSAAMSDSHVRYKSFCDKCVFINSLSHIAIYDIFRRICDKS</sequence>
<dbReference type="AlphaFoldDB" id="A0A0A9F3J0"/>
<evidence type="ECO:0000313" key="1">
    <source>
        <dbReference type="EMBL" id="JAE05779.1"/>
    </source>
</evidence>
<proteinExistence type="predicted"/>
<reference evidence="1" key="2">
    <citation type="journal article" date="2015" name="Data Brief">
        <title>Shoot transcriptome of the giant reed, Arundo donax.</title>
        <authorList>
            <person name="Barrero R.A."/>
            <person name="Guerrero F.D."/>
            <person name="Moolhuijzen P."/>
            <person name="Goolsby J.A."/>
            <person name="Tidwell J."/>
            <person name="Bellgard S.E."/>
            <person name="Bellgard M.I."/>
        </authorList>
    </citation>
    <scope>NUCLEOTIDE SEQUENCE</scope>
    <source>
        <tissue evidence="1">Shoot tissue taken approximately 20 cm above the soil surface</tissue>
    </source>
</reference>
<dbReference type="EMBL" id="GBRH01192117">
    <property type="protein sequence ID" value="JAE05779.1"/>
    <property type="molecule type" value="Transcribed_RNA"/>
</dbReference>
<organism evidence="1">
    <name type="scientific">Arundo donax</name>
    <name type="common">Giant reed</name>
    <name type="synonym">Donax arundinaceus</name>
    <dbReference type="NCBI Taxonomy" id="35708"/>
    <lineage>
        <taxon>Eukaryota</taxon>
        <taxon>Viridiplantae</taxon>
        <taxon>Streptophyta</taxon>
        <taxon>Embryophyta</taxon>
        <taxon>Tracheophyta</taxon>
        <taxon>Spermatophyta</taxon>
        <taxon>Magnoliopsida</taxon>
        <taxon>Liliopsida</taxon>
        <taxon>Poales</taxon>
        <taxon>Poaceae</taxon>
        <taxon>PACMAD clade</taxon>
        <taxon>Arundinoideae</taxon>
        <taxon>Arundineae</taxon>
        <taxon>Arundo</taxon>
    </lineage>
</organism>
<reference evidence="1" key="1">
    <citation type="submission" date="2014-09" db="EMBL/GenBank/DDBJ databases">
        <authorList>
            <person name="Magalhaes I.L.F."/>
            <person name="Oliveira U."/>
            <person name="Santos F.R."/>
            <person name="Vidigal T.H.D.A."/>
            <person name="Brescovit A.D."/>
            <person name="Santos A.J."/>
        </authorList>
    </citation>
    <scope>NUCLEOTIDE SEQUENCE</scope>
    <source>
        <tissue evidence="1">Shoot tissue taken approximately 20 cm above the soil surface</tissue>
    </source>
</reference>
<name>A0A0A9F3J0_ARUDO</name>